<sequence length="397" mass="45328">MAVGSTSETSHLVSTLICWSHCSDYPIYRDFCPYITNHGLGPRTFNGSHSWYRTHPHMLELVFHRRMLEYPCLTADSARADAVFLPYYAGIDALRYLYGRDVNSSASHGLDLYRFLRSEKPEIWERNNGRDHFLVMARPAWDFSRPPAPDQPAWGTSFLQLPELVNLTALTLESRPSPWQEHAVPSPTSFHPASLRRLESWLARARQARRANLMMFAGSVGVGSGPNIRRMIRDECEEEAAECEVVDCSGGVCDGDPIRYMRVMLRSRFCLQPAGDTAVRRSTFDGMVAGCIPVFFEERSAAEQFGWHVEEGEYGGLSVYVRKEEVVGRRVRVAEVLNGVSREEEMRMRERVLEMVMRVTYRRHGSSVGLRSIKDAFDLAVEGSIRRIKERLTFQSY</sequence>
<protein>
    <submittedName>
        <fullName evidence="7">Putative xyloglucan galactosyltransferase GT19</fullName>
    </submittedName>
</protein>
<dbReference type="InterPro" id="IPR004263">
    <property type="entry name" value="Exostosin"/>
</dbReference>
<keyword evidence="7" id="KW-0808">Transferase</keyword>
<evidence type="ECO:0000256" key="4">
    <source>
        <dbReference type="ARBA" id="ARBA00022968"/>
    </source>
</evidence>
<keyword evidence="3 7" id="KW-0328">Glycosyltransferase</keyword>
<organism evidence="7 8">
    <name type="scientific">Cinnamomum micranthum f. kanehirae</name>
    <dbReference type="NCBI Taxonomy" id="337451"/>
    <lineage>
        <taxon>Eukaryota</taxon>
        <taxon>Viridiplantae</taxon>
        <taxon>Streptophyta</taxon>
        <taxon>Embryophyta</taxon>
        <taxon>Tracheophyta</taxon>
        <taxon>Spermatophyta</taxon>
        <taxon>Magnoliopsida</taxon>
        <taxon>Magnoliidae</taxon>
        <taxon>Laurales</taxon>
        <taxon>Lauraceae</taxon>
        <taxon>Cinnamomum</taxon>
    </lineage>
</organism>
<comment type="caution">
    <text evidence="7">The sequence shown here is derived from an EMBL/GenBank/DDBJ whole genome shotgun (WGS) entry which is preliminary data.</text>
</comment>
<feature type="domain" description="Exostosin GT47" evidence="6">
    <location>
        <begin position="45"/>
        <end position="327"/>
    </location>
</feature>
<dbReference type="OrthoDB" id="10316464at2759"/>
<gene>
    <name evidence="7" type="ORF">CKAN_01558200</name>
</gene>
<reference evidence="7 8" key="1">
    <citation type="journal article" date="2019" name="Nat. Plants">
        <title>Stout camphor tree genome fills gaps in understanding of flowering plant genome evolution.</title>
        <authorList>
            <person name="Chaw S.M."/>
            <person name="Liu Y.C."/>
            <person name="Wu Y.W."/>
            <person name="Wang H.Y."/>
            <person name="Lin C.I."/>
            <person name="Wu C.S."/>
            <person name="Ke H.M."/>
            <person name="Chang L.Y."/>
            <person name="Hsu C.Y."/>
            <person name="Yang H.T."/>
            <person name="Sudianto E."/>
            <person name="Hsu M.H."/>
            <person name="Wu K.P."/>
            <person name="Wang L.N."/>
            <person name="Leebens-Mack J.H."/>
            <person name="Tsai I.J."/>
        </authorList>
    </citation>
    <scope>NUCLEOTIDE SEQUENCE [LARGE SCALE GENOMIC DNA]</scope>
    <source>
        <strain evidence="8">cv. Chaw 1501</strain>
        <tissue evidence="7">Young leaves</tissue>
    </source>
</reference>
<comment type="subcellular location">
    <subcellularLocation>
        <location evidence="1">Golgi apparatus membrane</location>
        <topology evidence="1">Single-pass type II membrane protein</topology>
    </subcellularLocation>
</comment>
<keyword evidence="8" id="KW-1185">Reference proteome</keyword>
<keyword evidence="4" id="KW-0735">Signal-anchor</keyword>
<dbReference type="InterPro" id="IPR040911">
    <property type="entry name" value="Exostosin_GT47"/>
</dbReference>
<dbReference type="GO" id="GO:0000139">
    <property type="term" value="C:Golgi membrane"/>
    <property type="evidence" value="ECO:0007669"/>
    <property type="project" value="UniProtKB-SubCell"/>
</dbReference>
<name>A0A3S3N780_9MAGN</name>
<dbReference type="PANTHER" id="PTHR11062">
    <property type="entry name" value="EXOSTOSIN HEPARAN SULFATE GLYCOSYLTRANSFERASE -RELATED"/>
    <property type="match status" value="1"/>
</dbReference>
<keyword evidence="4" id="KW-0812">Transmembrane</keyword>
<keyword evidence="5" id="KW-0333">Golgi apparatus</keyword>
<dbReference type="GO" id="GO:0016757">
    <property type="term" value="F:glycosyltransferase activity"/>
    <property type="evidence" value="ECO:0007669"/>
    <property type="project" value="UniProtKB-KW"/>
</dbReference>
<evidence type="ECO:0000313" key="7">
    <source>
        <dbReference type="EMBL" id="RWR86671.1"/>
    </source>
</evidence>
<dbReference type="STRING" id="337451.A0A3S3N780"/>
<dbReference type="AlphaFoldDB" id="A0A3S3N780"/>
<proteinExistence type="inferred from homology"/>
<dbReference type="Proteomes" id="UP000283530">
    <property type="component" value="Unassembled WGS sequence"/>
</dbReference>
<evidence type="ECO:0000313" key="8">
    <source>
        <dbReference type="Proteomes" id="UP000283530"/>
    </source>
</evidence>
<dbReference type="PANTHER" id="PTHR11062:SF58">
    <property type="entry name" value="XYLOGLUCAN GALACTOSYLTRANSFERASE GT19-RELATED"/>
    <property type="match status" value="1"/>
</dbReference>
<dbReference type="EMBL" id="QPKB01000006">
    <property type="protein sequence ID" value="RWR86671.1"/>
    <property type="molecule type" value="Genomic_DNA"/>
</dbReference>
<evidence type="ECO:0000256" key="5">
    <source>
        <dbReference type="ARBA" id="ARBA00023034"/>
    </source>
</evidence>
<dbReference type="Pfam" id="PF03016">
    <property type="entry name" value="Exostosin_GT47"/>
    <property type="match status" value="1"/>
</dbReference>
<evidence type="ECO:0000259" key="6">
    <source>
        <dbReference type="Pfam" id="PF03016"/>
    </source>
</evidence>
<evidence type="ECO:0000256" key="2">
    <source>
        <dbReference type="ARBA" id="ARBA00010271"/>
    </source>
</evidence>
<evidence type="ECO:0000256" key="3">
    <source>
        <dbReference type="ARBA" id="ARBA00022676"/>
    </source>
</evidence>
<accession>A0A3S3N780</accession>
<comment type="similarity">
    <text evidence="2">Belongs to the glycosyltransferase 47 family.</text>
</comment>
<evidence type="ECO:0000256" key="1">
    <source>
        <dbReference type="ARBA" id="ARBA00004323"/>
    </source>
</evidence>